<dbReference type="EMBL" id="PYLP01000005">
    <property type="protein sequence ID" value="PST40754.1"/>
    <property type="molecule type" value="Genomic_DNA"/>
</dbReference>
<proteinExistence type="predicted"/>
<dbReference type="GeneID" id="77470584"/>
<keyword evidence="1" id="KW-1133">Transmembrane helix</keyword>
<evidence type="ECO:0000313" key="2">
    <source>
        <dbReference type="EMBL" id="MCB8611426.1"/>
    </source>
</evidence>
<reference evidence="4" key="1">
    <citation type="submission" date="2018-03" db="EMBL/GenBank/DDBJ databases">
        <title>Lachnoclostridium SNUG30370 gen.nov., sp.nov., isolated from human faeces.</title>
        <authorList>
            <person name="Seo B."/>
            <person name="Jeon K."/>
            <person name="Ko G."/>
        </authorList>
    </citation>
    <scope>NUCLEOTIDE SEQUENCE [LARGE SCALE GENOMIC DNA]</scope>
    <source>
        <strain evidence="4">SNUG30370</strain>
    </source>
</reference>
<dbReference type="Proteomes" id="UP001198439">
    <property type="component" value="Unassembled WGS sequence"/>
</dbReference>
<feature type="transmembrane region" description="Helical" evidence="1">
    <location>
        <begin position="30"/>
        <end position="48"/>
    </location>
</feature>
<sequence length="93" mass="10586">MHFVINVFVAGVCFISLILFKEIFNKIMKVLLSVVGCGTLSYALSILIKKCGEWFGCWSGDAKYIFSNFLWILPIVLVVYIIICFIITKRNKA</sequence>
<keyword evidence="1" id="KW-0812">Transmembrane</keyword>
<feature type="transmembrane region" description="Helical" evidence="1">
    <location>
        <begin position="6"/>
        <end position="23"/>
    </location>
</feature>
<gene>
    <name evidence="3" type="ORF">C7U55_05685</name>
    <name evidence="2" type="ORF">LJD69_12570</name>
</gene>
<keyword evidence="1" id="KW-0472">Membrane</keyword>
<reference evidence="2" key="3">
    <citation type="submission" date="2021-10" db="EMBL/GenBank/DDBJ databases">
        <title>Collection of gut derived symbiotic bacterial strains cultured from healthy donors.</title>
        <authorList>
            <person name="Lin H."/>
            <person name="Littmann E."/>
            <person name="Kohout C."/>
            <person name="Pamer E.G."/>
        </authorList>
    </citation>
    <scope>NUCLEOTIDE SEQUENCE</scope>
    <source>
        <strain evidence="2">DFI.4.48</strain>
    </source>
</reference>
<dbReference type="Proteomes" id="UP000241201">
    <property type="component" value="Unassembled WGS sequence"/>
</dbReference>
<evidence type="ECO:0000256" key="1">
    <source>
        <dbReference type="SAM" id="Phobius"/>
    </source>
</evidence>
<dbReference type="RefSeq" id="WP_106987745.1">
    <property type="nucleotide sequence ID" value="NZ_DAWBWI010000350.1"/>
</dbReference>
<organism evidence="3 4">
    <name type="scientific">Faecalibacillus faecis</name>
    <dbReference type="NCBI Taxonomy" id="1982628"/>
    <lineage>
        <taxon>Bacteria</taxon>
        <taxon>Bacillati</taxon>
        <taxon>Bacillota</taxon>
        <taxon>Erysipelotrichia</taxon>
        <taxon>Erysipelotrichales</taxon>
        <taxon>Coprobacillaceae</taxon>
        <taxon>Faecalibacillus</taxon>
    </lineage>
</organism>
<evidence type="ECO:0000313" key="4">
    <source>
        <dbReference type="Proteomes" id="UP000241201"/>
    </source>
</evidence>
<comment type="caution">
    <text evidence="3">The sequence shown here is derived from an EMBL/GenBank/DDBJ whole genome shotgun (WGS) entry which is preliminary data.</text>
</comment>
<keyword evidence="4" id="KW-1185">Reference proteome</keyword>
<protein>
    <submittedName>
        <fullName evidence="3">Uncharacterized protein</fullName>
    </submittedName>
</protein>
<name>A0A2T3FZL4_9FIRM</name>
<reference evidence="3" key="2">
    <citation type="journal article" date="2019" name="Int. J. Syst. Evol. Microbiol.">
        <title>Faecalibacillus intestinalis gen. nov., sp. nov. and Faecalibacillus faecis sp. nov., isolated from human faeces.</title>
        <authorList>
            <person name="Seo B."/>
            <person name="Jeon K."/>
            <person name="Baek I."/>
            <person name="Lee Y.M."/>
            <person name="Baek K."/>
            <person name="Ko G."/>
        </authorList>
    </citation>
    <scope>NUCLEOTIDE SEQUENCE</scope>
    <source>
        <strain evidence="3">SNUG30370</strain>
    </source>
</reference>
<feature type="transmembrane region" description="Helical" evidence="1">
    <location>
        <begin position="68"/>
        <end position="88"/>
    </location>
</feature>
<evidence type="ECO:0000313" key="3">
    <source>
        <dbReference type="EMBL" id="PST40754.1"/>
    </source>
</evidence>
<dbReference type="EMBL" id="JAJDKZ010000056">
    <property type="protein sequence ID" value="MCB8611426.1"/>
    <property type="molecule type" value="Genomic_DNA"/>
</dbReference>
<dbReference type="AlphaFoldDB" id="A0A2T3FZL4"/>
<accession>A0A2T3FZL4</accession>